<accession>A0A498HQL3</accession>
<feature type="region of interest" description="Disordered" evidence="27">
    <location>
        <begin position="2148"/>
        <end position="2177"/>
    </location>
</feature>
<feature type="compositionally biased region" description="Basic and acidic residues" evidence="27">
    <location>
        <begin position="470"/>
        <end position="482"/>
    </location>
</feature>
<dbReference type="InterPro" id="IPR057290">
    <property type="entry name" value="CHX17_C"/>
</dbReference>
<dbReference type="Proteomes" id="UP000290289">
    <property type="component" value="Chromosome 16"/>
</dbReference>
<feature type="domain" description="Helicase C-terminal" evidence="31">
    <location>
        <begin position="860"/>
        <end position="1016"/>
    </location>
</feature>
<dbReference type="Pfam" id="PF01694">
    <property type="entry name" value="Rhomboid"/>
    <property type="match status" value="1"/>
</dbReference>
<dbReference type="Gene3D" id="1.20.1540.10">
    <property type="entry name" value="Rhomboid-like"/>
    <property type="match status" value="1"/>
</dbReference>
<dbReference type="FunFam" id="3.30.420.100:FF:000001">
    <property type="entry name" value="50S ribosomal protein L18"/>
    <property type="match status" value="1"/>
</dbReference>
<keyword evidence="21 28" id="KW-0472">Membrane</keyword>
<name>A0A498HQL3_MALDO</name>
<dbReference type="InterPro" id="IPR011545">
    <property type="entry name" value="DEAD/DEAH_box_helicase_dom"/>
</dbReference>
<evidence type="ECO:0000256" key="5">
    <source>
        <dbReference type="ARBA" id="ARBA00022449"/>
    </source>
</evidence>
<comment type="similarity">
    <text evidence="3">Belongs to the peptidase S54 family.</text>
</comment>
<dbReference type="Pfam" id="PF23259">
    <property type="entry name" value="CHX17_C"/>
    <property type="match status" value="1"/>
</dbReference>
<keyword evidence="13" id="KW-0347">Helicase</keyword>
<keyword evidence="10" id="KW-0547">Nucleotide-binding</keyword>
<dbReference type="GO" id="GO:1902600">
    <property type="term" value="P:proton transmembrane transport"/>
    <property type="evidence" value="ECO:0007669"/>
    <property type="project" value="InterPro"/>
</dbReference>
<comment type="similarity">
    <text evidence="24">Belongs to the monovalent cation:proton antiporter 2 (CPA2) transporter (TC 2.A.37) family. CHX (TC 2.A.37.4) subfamily.</text>
</comment>
<evidence type="ECO:0000256" key="11">
    <source>
        <dbReference type="ARBA" id="ARBA00022771"/>
    </source>
</evidence>
<dbReference type="GO" id="GO:0005840">
    <property type="term" value="C:ribosome"/>
    <property type="evidence" value="ECO:0007669"/>
    <property type="project" value="UniProtKB-KW"/>
</dbReference>
<feature type="transmembrane region" description="Helical" evidence="28">
    <location>
        <begin position="1286"/>
        <end position="1308"/>
    </location>
</feature>
<evidence type="ECO:0000256" key="24">
    <source>
        <dbReference type="ARBA" id="ARBA00038341"/>
    </source>
</evidence>
<evidence type="ECO:0000256" key="28">
    <source>
        <dbReference type="SAM" id="Phobius"/>
    </source>
</evidence>
<evidence type="ECO:0000256" key="13">
    <source>
        <dbReference type="ARBA" id="ARBA00022806"/>
    </source>
</evidence>
<evidence type="ECO:0000313" key="33">
    <source>
        <dbReference type="Proteomes" id="UP000290289"/>
    </source>
</evidence>
<dbReference type="InterPro" id="IPR001876">
    <property type="entry name" value="Znf_RanBP2"/>
</dbReference>
<dbReference type="InterPro" id="IPR057291">
    <property type="entry name" value="CHX17_2nd"/>
</dbReference>
<dbReference type="GO" id="GO:0015297">
    <property type="term" value="F:antiporter activity"/>
    <property type="evidence" value="ECO:0007669"/>
    <property type="project" value="UniProtKB-KW"/>
</dbReference>
<keyword evidence="7 28" id="KW-0812">Transmembrane</keyword>
<evidence type="ECO:0000313" key="32">
    <source>
        <dbReference type="EMBL" id="RXH71727.1"/>
    </source>
</evidence>
<dbReference type="SUPFAM" id="SSF53137">
    <property type="entry name" value="Translational machinery components"/>
    <property type="match status" value="1"/>
</dbReference>
<dbReference type="SMART" id="SM00490">
    <property type="entry name" value="HELICc"/>
    <property type="match status" value="1"/>
</dbReference>
<feature type="transmembrane region" description="Helical" evidence="28">
    <location>
        <begin position="1190"/>
        <end position="1209"/>
    </location>
</feature>
<feature type="transmembrane region" description="Helical" evidence="28">
    <location>
        <begin position="1425"/>
        <end position="1458"/>
    </location>
</feature>
<dbReference type="GO" id="GO:0006813">
    <property type="term" value="P:potassium ion transport"/>
    <property type="evidence" value="ECO:0007669"/>
    <property type="project" value="UniProtKB-KW"/>
</dbReference>
<dbReference type="InterPro" id="IPR004389">
    <property type="entry name" value="Ribosomal_uL18_bac-type"/>
</dbReference>
<keyword evidence="14" id="KW-0862">Zinc</keyword>
<dbReference type="CDD" id="cd00268">
    <property type="entry name" value="DEADc"/>
    <property type="match status" value="1"/>
</dbReference>
<keyword evidence="11 26" id="KW-0863">Zinc-finger</keyword>
<dbReference type="Pfam" id="PF23256">
    <property type="entry name" value="CHX17_2nd"/>
    <property type="match status" value="1"/>
</dbReference>
<keyword evidence="18" id="KW-0689">Ribosomal protein</keyword>
<dbReference type="GO" id="GO:0016020">
    <property type="term" value="C:membrane"/>
    <property type="evidence" value="ECO:0007669"/>
    <property type="project" value="UniProtKB-SubCell"/>
</dbReference>
<comment type="subcellular location">
    <subcellularLocation>
        <location evidence="1">Membrane</location>
        <topology evidence="1">Multi-pass membrane protein</topology>
    </subcellularLocation>
</comment>
<dbReference type="InterPro" id="IPR014001">
    <property type="entry name" value="Helicase_ATP-bd"/>
</dbReference>
<dbReference type="SUPFAM" id="SSF52540">
    <property type="entry name" value="P-loop containing nucleoside triphosphate hydrolases"/>
    <property type="match status" value="1"/>
</dbReference>
<keyword evidence="8" id="KW-0479">Metal-binding</keyword>
<keyword evidence="12" id="KW-0378">Hydrolase</keyword>
<keyword evidence="20" id="KW-0406">Ion transport</keyword>
<evidence type="ECO:0000256" key="9">
    <source>
        <dbReference type="ARBA" id="ARBA00022730"/>
    </source>
</evidence>
<dbReference type="PANTHER" id="PTHR32468">
    <property type="entry name" value="CATION/H + ANTIPORTER"/>
    <property type="match status" value="1"/>
</dbReference>
<dbReference type="CDD" id="cd00432">
    <property type="entry name" value="Ribosomal_L18_L5e"/>
    <property type="match status" value="1"/>
</dbReference>
<keyword evidence="16" id="KW-0694">RNA-binding</keyword>
<dbReference type="PROSITE" id="PS51194">
    <property type="entry name" value="HELICASE_CTER"/>
    <property type="match status" value="1"/>
</dbReference>
<reference evidence="32 33" key="1">
    <citation type="submission" date="2018-10" db="EMBL/GenBank/DDBJ databases">
        <title>A high-quality apple genome assembly.</title>
        <authorList>
            <person name="Hu J."/>
        </authorList>
    </citation>
    <scope>NUCLEOTIDE SEQUENCE [LARGE SCALE GENOMIC DNA]</scope>
    <source>
        <strain evidence="33">cv. HFTH1</strain>
        <tissue evidence="32">Young leaf</tissue>
    </source>
</reference>
<dbReference type="PANTHER" id="PTHR32468:SF81">
    <property type="entry name" value="CATION_H(+) ANTIPORTER 19"/>
    <property type="match status" value="1"/>
</dbReference>
<evidence type="ECO:0000256" key="14">
    <source>
        <dbReference type="ARBA" id="ARBA00022833"/>
    </source>
</evidence>
<dbReference type="GO" id="GO:0003735">
    <property type="term" value="F:structural constituent of ribosome"/>
    <property type="evidence" value="ECO:0007669"/>
    <property type="project" value="InterPro"/>
</dbReference>
<dbReference type="Gene3D" id="1.20.1530.20">
    <property type="match status" value="1"/>
</dbReference>
<dbReference type="Gene3D" id="3.30.420.100">
    <property type="match status" value="1"/>
</dbReference>
<evidence type="ECO:0000256" key="2">
    <source>
        <dbReference type="ARBA" id="ARBA00007116"/>
    </source>
</evidence>
<evidence type="ECO:0000259" key="29">
    <source>
        <dbReference type="PROSITE" id="PS50199"/>
    </source>
</evidence>
<evidence type="ECO:0000256" key="7">
    <source>
        <dbReference type="ARBA" id="ARBA00022692"/>
    </source>
</evidence>
<evidence type="ECO:0000256" key="16">
    <source>
        <dbReference type="ARBA" id="ARBA00022884"/>
    </source>
</evidence>
<evidence type="ECO:0000256" key="17">
    <source>
        <dbReference type="ARBA" id="ARBA00022958"/>
    </source>
</evidence>
<dbReference type="GO" id="GO:0005737">
    <property type="term" value="C:cytoplasm"/>
    <property type="evidence" value="ECO:0007669"/>
    <property type="project" value="UniProtKB-ARBA"/>
</dbReference>
<dbReference type="PROSITE" id="PS01358">
    <property type="entry name" value="ZF_RANBP2_1"/>
    <property type="match status" value="1"/>
</dbReference>
<keyword evidence="33" id="KW-1185">Reference proteome</keyword>
<evidence type="ECO:0000256" key="27">
    <source>
        <dbReference type="SAM" id="MobiDB-lite"/>
    </source>
</evidence>
<keyword evidence="9" id="KW-0699">rRNA-binding</keyword>
<dbReference type="GO" id="GO:0006412">
    <property type="term" value="P:translation"/>
    <property type="evidence" value="ECO:0007669"/>
    <property type="project" value="InterPro"/>
</dbReference>
<dbReference type="GO" id="GO:1990904">
    <property type="term" value="C:ribonucleoprotein complex"/>
    <property type="evidence" value="ECO:0007669"/>
    <property type="project" value="UniProtKB-KW"/>
</dbReference>
<dbReference type="InterPro" id="IPR035952">
    <property type="entry name" value="Rhomboid-like_sf"/>
</dbReference>
<feature type="region of interest" description="Disordered" evidence="27">
    <location>
        <begin position="439"/>
        <end position="597"/>
    </location>
</feature>
<feature type="transmembrane region" description="Helical" evidence="28">
    <location>
        <begin position="1354"/>
        <end position="1378"/>
    </location>
</feature>
<dbReference type="GO" id="GO:0006885">
    <property type="term" value="P:regulation of pH"/>
    <property type="evidence" value="ECO:0007669"/>
    <property type="project" value="UniProtKB-ARBA"/>
</dbReference>
<evidence type="ECO:0000256" key="15">
    <source>
        <dbReference type="ARBA" id="ARBA00022840"/>
    </source>
</evidence>
<dbReference type="PROSITE" id="PS50199">
    <property type="entry name" value="ZF_RANBP2_2"/>
    <property type="match status" value="1"/>
</dbReference>
<evidence type="ECO:0000256" key="21">
    <source>
        <dbReference type="ARBA" id="ARBA00023136"/>
    </source>
</evidence>
<evidence type="ECO:0000256" key="8">
    <source>
        <dbReference type="ARBA" id="ARBA00022723"/>
    </source>
</evidence>
<keyword evidence="17" id="KW-0630">Potassium</keyword>
<dbReference type="InterPro" id="IPR038770">
    <property type="entry name" value="Na+/solute_symporter_sf"/>
</dbReference>
<proteinExistence type="inferred from homology"/>
<evidence type="ECO:0000259" key="31">
    <source>
        <dbReference type="PROSITE" id="PS51194"/>
    </source>
</evidence>
<dbReference type="InterPro" id="IPR036443">
    <property type="entry name" value="Znf_RanBP2_sf"/>
</dbReference>
<protein>
    <recommendedName>
        <fullName evidence="23">Large ribosomal subunit protein uL18c</fullName>
    </recommendedName>
    <alternativeName>
        <fullName evidence="25">CL18</fullName>
    </alternativeName>
</protein>
<dbReference type="NCBIfam" id="TIGR00060">
    <property type="entry name" value="L18_bact"/>
    <property type="match status" value="1"/>
</dbReference>
<dbReference type="Gene3D" id="3.40.50.12370">
    <property type="match status" value="1"/>
</dbReference>
<dbReference type="Pfam" id="PF00271">
    <property type="entry name" value="Helicase_C"/>
    <property type="match status" value="1"/>
</dbReference>
<dbReference type="SUPFAM" id="SSF50729">
    <property type="entry name" value="PH domain-like"/>
    <property type="match status" value="1"/>
</dbReference>
<evidence type="ECO:0000256" key="26">
    <source>
        <dbReference type="PROSITE-ProRule" id="PRU00322"/>
    </source>
</evidence>
<keyword evidence="15" id="KW-0067">ATP-binding</keyword>
<evidence type="ECO:0000259" key="30">
    <source>
        <dbReference type="PROSITE" id="PS51192"/>
    </source>
</evidence>
<feature type="transmembrane region" description="Helical" evidence="28">
    <location>
        <begin position="1384"/>
        <end position="1404"/>
    </location>
</feature>
<dbReference type="GO" id="GO:0008270">
    <property type="term" value="F:zinc ion binding"/>
    <property type="evidence" value="ECO:0007669"/>
    <property type="project" value="UniProtKB-KW"/>
</dbReference>
<dbReference type="FunFam" id="1.20.1530.20:FF:000003">
    <property type="entry name" value="Cation/H(+) antiporter 15"/>
    <property type="match status" value="1"/>
</dbReference>
<feature type="transmembrane region" description="Helical" evidence="28">
    <location>
        <begin position="1567"/>
        <end position="1589"/>
    </location>
</feature>
<dbReference type="Pfam" id="PF00270">
    <property type="entry name" value="DEAD"/>
    <property type="match status" value="1"/>
</dbReference>
<dbReference type="InterPro" id="IPR005484">
    <property type="entry name" value="Ribosomal_uL18_bac/plant/anim"/>
</dbReference>
<feature type="compositionally biased region" description="Basic and acidic residues" evidence="27">
    <location>
        <begin position="504"/>
        <end position="515"/>
    </location>
</feature>
<keyword evidence="22" id="KW-0687">Ribonucleoprotein</keyword>
<evidence type="ECO:0000256" key="25">
    <source>
        <dbReference type="ARBA" id="ARBA00082729"/>
    </source>
</evidence>
<dbReference type="PROSITE" id="PS51192">
    <property type="entry name" value="HELICASE_ATP_BIND_1"/>
    <property type="match status" value="1"/>
</dbReference>
<sequence length="2177" mass="239804">MVIGNRRPRSNGMLPLLALHAVSEYYRLERKPRVTAGLIAANALVYLRPAFLDNILPSIQEVGFNPHLILKYGDLKRFFLSPFYHAGESHLVYNMLSLLWKGIQLESSMDSAEFASMVAVLLGMSQGMSLLISKSLLMFFDYDQSYYYEYSIGFSGVLFAMKVVLNSQTENSYVYGIPIPSHYAAWAELALAQMLVPGVSFIGHLGGILAGLVYIRLRGSYNGSDPLTAIFRGVFGVLKWPVRFLQRLFPRRQISGRGRVGGGQRGMSVTGFWRCHACTYENSAWLDVCEMCSTNRRGDGYGNGSGTSPRSPHYSGDLTLEELRRRRLERFEAVEMLAKVPAPAAVNHHHHPLRPKRLEPESWMAGTHSCKYLYLHQTRKWGISCSFSQRPTDNPAAAAEASYDLMDDFIVLGQDNTAPPTPTTRNTTTHRVWVGIEHVPPFTGNDRQPAPTSRRVAQSFGRLKVHRVKSIAEKPSRIKQEIDESDDEVNVQDAPPFVNSPSRLEFDGKKNRADARGLGGRRSSDSHSKEFRDMRRRKGTANNMDHSPVKRTENGFEPISDNQNKQHKPYRSDTNIARQKDSAPRGSSAHSKGWGNGGGSMYDLAELPDLNQRRKFSTDNDFFSRKSFRDVGCSVYMIECLKRQLFQRPSHIQAMAFAPVVEGKTSIIADQSGSGKTLAYLAPVIQRLREEELRGLSKSSSLSPRVVILVPTAELASQVLGVCRSMSKFGVPVRSMVVTGGHRQKTQMESLEQGVDILIATPGRAVLDEVDILFNDEDFEAALESLINSAPVTTQYLFVTATLPLGIYNKLVESFPDCKVVMAPGMHRISSGLEEVLVDCSGDDGGERSPEKAFSNKKSALLQLVEGSPVPKSIIFCNKIETCRKVENILTRFDRSGTRVRVLPFHSALAQGSRLANMEEFTNSHSKEVSQFLVCTDRASRGIDFSGVDHVILFDFPRDPSEYVRRVGRTARGAGGIGKAFIFVVGKQVSLAGKIMERNRKGHPVHDVPAAYELFTMSASLSFLASSQQLWLRPQLVGVAATPSPRPQSRSLVVEAKATTKREDRTARHTRIRKTVEGTPERPRLAVFRSHKHLYVQVIDDSKMHTLASASTMQKPISEEFDYTSGPTIEVAKKVGEVIAKSCLEKGISKVAFDRGGYPYHGRMAPPPPLVAPMKATSNGSFQGENPLDFAIPLLILQIVLVVVFTRTLAFLLKPLRQPRVIAEVIGGILLGPSAFGRSQKFLHTVFPAKAMTVLDTVANIGLLFFLFLVGLELDIRAIRRTGKKSLGIAVAGITLPFVLGVFTSFALRATVSKGVSQGPFLVFIGVALSITAFPVLARILAELKLLTTDVGRIAMSAAAVNDVAAWILLALAIALTGTNTSPLVSVWVLLSGAGFVGFCVIGLRPLLAMMARRSPDGEPVKELYICITLSLVLSASFVTDVIGIHALFGAFVVGIIVPKEGPFAGVLIEKLEDLVSGLFLPLYFVSSGLKTNVATISGGQSWALLLLVIFTASFGKIVGTVTVSMACKVPFREALALGFLMNTKGLVELIVLNIGKDRKVLNDQTFAIFVLMALFTTFITTPLVMAVYKPARRGAPYKHRSVFRKNPDTELRMLACFHSTRNIPTVINLIESSRGTRKRGRLTVYAMHLMELSERSSAISMVHKARNNGLPFWNKKNDENNKDQMVIAFEAYEQLSSVKVRPMTAISSLDNIHEDICASAHQKNAAVILLPFHKHQRLDGNMESLGNAFRSVNERVLKHAPCSVGILVDRGLGGTAQVSASEVSYNIMVAFFGGRDDREALAYGMRLAEHPGIVMTLIRFVAPQGKTLSFGAKLVGITSDKNKEILKEEDCGGDQKEDDESLLAEYMNVMKNSGNKEGGGEPSMLYEEKVVDSKAEICVVLKSMAKNVNLFIVGRMPPTAPLVDSSSDCAELGPVGSFLASSDFSSTTSVVVFQQYNPTSSQPLVVEEADYEMAVNPQLFPNGMPVPFVNEMFVLARDGVEFEVDKIPGYDGGRLKAKGTIYLSNIRMVFVSNKPVGSFFAFDMPLLYVHGEKFNQPIFHCNNIAGQVEPVVPEGQHGALYSTHSFKILFKEGGCGTFVPLFFNLISAVRQYNQYQHPNAGSQPHVDPLQAAQTPVDEMMRHAYVDPNDPTRIFLQQPTPEAQLRRRTYQSQPAEH</sequence>
<evidence type="ECO:0000256" key="23">
    <source>
        <dbReference type="ARBA" id="ARBA00035303"/>
    </source>
</evidence>
<feature type="domain" description="Helicase ATP-binding" evidence="30">
    <location>
        <begin position="657"/>
        <end position="821"/>
    </location>
</feature>
<dbReference type="EMBL" id="RDQH01000342">
    <property type="protein sequence ID" value="RXH71727.1"/>
    <property type="molecule type" value="Genomic_DNA"/>
</dbReference>
<keyword evidence="5" id="KW-0050">Antiport</keyword>
<keyword evidence="19 28" id="KW-1133">Transmembrane helix</keyword>
<comment type="caution">
    <text evidence="32">The sequence shown here is derived from an EMBL/GenBank/DDBJ whole genome shotgun (WGS) entry which is preliminary data.</text>
</comment>
<dbReference type="InterPro" id="IPR050794">
    <property type="entry name" value="CPA2_transporter"/>
</dbReference>
<evidence type="ECO:0000256" key="18">
    <source>
        <dbReference type="ARBA" id="ARBA00022980"/>
    </source>
</evidence>
<dbReference type="InterPro" id="IPR022764">
    <property type="entry name" value="Peptidase_S54_rhomboid_dom"/>
</dbReference>
<feature type="transmembrane region" description="Helical" evidence="28">
    <location>
        <begin position="1535"/>
        <end position="1555"/>
    </location>
</feature>
<evidence type="ECO:0000256" key="10">
    <source>
        <dbReference type="ARBA" id="ARBA00022741"/>
    </source>
</evidence>
<dbReference type="GO" id="GO:0012505">
    <property type="term" value="C:endomembrane system"/>
    <property type="evidence" value="ECO:0007669"/>
    <property type="project" value="TreeGrafter"/>
</dbReference>
<feature type="compositionally biased region" description="Basic and acidic residues" evidence="27">
    <location>
        <begin position="522"/>
        <end position="533"/>
    </location>
</feature>
<organism evidence="32 33">
    <name type="scientific">Malus domestica</name>
    <name type="common">Apple</name>
    <name type="synonym">Pyrus malus</name>
    <dbReference type="NCBI Taxonomy" id="3750"/>
    <lineage>
        <taxon>Eukaryota</taxon>
        <taxon>Viridiplantae</taxon>
        <taxon>Streptophyta</taxon>
        <taxon>Embryophyta</taxon>
        <taxon>Tracheophyta</taxon>
        <taxon>Spermatophyta</taxon>
        <taxon>Magnoliopsida</taxon>
        <taxon>eudicotyledons</taxon>
        <taxon>Gunneridae</taxon>
        <taxon>Pentapetalae</taxon>
        <taxon>rosids</taxon>
        <taxon>fabids</taxon>
        <taxon>Rosales</taxon>
        <taxon>Rosaceae</taxon>
        <taxon>Amygdaloideae</taxon>
        <taxon>Maleae</taxon>
        <taxon>Malus</taxon>
    </lineage>
</organism>
<dbReference type="GO" id="GO:0019843">
    <property type="term" value="F:rRNA binding"/>
    <property type="evidence" value="ECO:0007669"/>
    <property type="project" value="UniProtKB-KW"/>
</dbReference>
<feature type="domain" description="RanBP2-type" evidence="29">
    <location>
        <begin position="269"/>
        <end position="298"/>
    </location>
</feature>
<dbReference type="Gene3D" id="2.30.30.380">
    <property type="entry name" value="Zn-finger domain of Sec23/24"/>
    <property type="match status" value="1"/>
</dbReference>
<dbReference type="SUPFAM" id="SSF90209">
    <property type="entry name" value="Ran binding protein zinc finger-like"/>
    <property type="match status" value="1"/>
</dbReference>
<dbReference type="Gene3D" id="3.40.50.300">
    <property type="entry name" value="P-loop containing nucleotide triphosphate hydrolases"/>
    <property type="match status" value="2"/>
</dbReference>
<dbReference type="InterPro" id="IPR006153">
    <property type="entry name" value="Cation/H_exchanger_TM"/>
</dbReference>
<dbReference type="InterPro" id="IPR057268">
    <property type="entry name" value="Ribosomal_L18"/>
</dbReference>
<evidence type="ECO:0000256" key="22">
    <source>
        <dbReference type="ARBA" id="ARBA00023274"/>
    </source>
</evidence>
<gene>
    <name evidence="32" type="ORF">DVH24_025228</name>
</gene>
<evidence type="ECO:0000256" key="4">
    <source>
        <dbReference type="ARBA" id="ARBA00022448"/>
    </source>
</evidence>
<dbReference type="HAMAP" id="MF_01337_B">
    <property type="entry name" value="Ribosomal_uL18_B"/>
    <property type="match status" value="1"/>
</dbReference>
<dbReference type="SUPFAM" id="SSF144091">
    <property type="entry name" value="Rhomboid-like"/>
    <property type="match status" value="1"/>
</dbReference>
<dbReference type="CDD" id="cd18787">
    <property type="entry name" value="SF2_C_DEAD"/>
    <property type="match status" value="1"/>
</dbReference>
<dbReference type="InterPro" id="IPR001650">
    <property type="entry name" value="Helicase_C-like"/>
</dbReference>
<dbReference type="SMART" id="SM00487">
    <property type="entry name" value="DEXDc"/>
    <property type="match status" value="1"/>
</dbReference>
<evidence type="ECO:0000256" key="6">
    <source>
        <dbReference type="ARBA" id="ARBA00022538"/>
    </source>
</evidence>
<dbReference type="Pfam" id="PF00999">
    <property type="entry name" value="Na_H_Exchanger"/>
    <property type="match status" value="1"/>
</dbReference>
<feature type="transmembrane region" description="Helical" evidence="28">
    <location>
        <begin position="1320"/>
        <end position="1342"/>
    </location>
</feature>
<keyword evidence="6" id="KW-0633">Potassium transport</keyword>
<evidence type="ECO:0000256" key="1">
    <source>
        <dbReference type="ARBA" id="ARBA00004141"/>
    </source>
</evidence>
<keyword evidence="4" id="KW-0813">Transport</keyword>
<dbReference type="FunFam" id="1.20.1540.10:FF:000026">
    <property type="entry name" value="Rhomboid-like protein 14, mitochondrial"/>
    <property type="match status" value="1"/>
</dbReference>
<comment type="similarity">
    <text evidence="2">Belongs to the universal ribosomal protein uL18 family.</text>
</comment>
<dbReference type="SMART" id="SM00547">
    <property type="entry name" value="ZnF_RBZ"/>
    <property type="match status" value="1"/>
</dbReference>
<feature type="transmembrane region" description="Helical" evidence="28">
    <location>
        <begin position="1503"/>
        <end position="1528"/>
    </location>
</feature>
<dbReference type="CDD" id="cd13214">
    <property type="entry name" value="PH-GRAM_WBP2"/>
    <property type="match status" value="1"/>
</dbReference>
<evidence type="ECO:0000256" key="3">
    <source>
        <dbReference type="ARBA" id="ARBA00009045"/>
    </source>
</evidence>
<evidence type="ECO:0000256" key="19">
    <source>
        <dbReference type="ARBA" id="ARBA00022989"/>
    </source>
</evidence>
<dbReference type="GO" id="GO:0004252">
    <property type="term" value="F:serine-type endopeptidase activity"/>
    <property type="evidence" value="ECO:0007669"/>
    <property type="project" value="InterPro"/>
</dbReference>
<evidence type="ECO:0000256" key="20">
    <source>
        <dbReference type="ARBA" id="ARBA00023065"/>
    </source>
</evidence>
<dbReference type="GO" id="GO:0005524">
    <property type="term" value="F:ATP binding"/>
    <property type="evidence" value="ECO:0007669"/>
    <property type="project" value="UniProtKB-KW"/>
</dbReference>
<feature type="transmembrane region" description="Helical" evidence="28">
    <location>
        <begin position="1257"/>
        <end position="1274"/>
    </location>
</feature>
<dbReference type="Pfam" id="PF00861">
    <property type="entry name" value="Ribosomal_L18p"/>
    <property type="match status" value="1"/>
</dbReference>
<evidence type="ECO:0000256" key="12">
    <source>
        <dbReference type="ARBA" id="ARBA00022801"/>
    </source>
</evidence>
<feature type="transmembrane region" description="Helical" evidence="28">
    <location>
        <begin position="1221"/>
        <end position="1237"/>
    </location>
</feature>
<dbReference type="InterPro" id="IPR044742">
    <property type="entry name" value="DEAD/DEAH_RhlB"/>
</dbReference>
<dbReference type="InterPro" id="IPR027417">
    <property type="entry name" value="P-loop_NTPase"/>
</dbReference>